<feature type="compositionally biased region" description="Low complexity" evidence="1">
    <location>
        <begin position="371"/>
        <end position="400"/>
    </location>
</feature>
<dbReference type="Proteomes" id="UP000567179">
    <property type="component" value="Unassembled WGS sequence"/>
</dbReference>
<name>A0A8H5F950_9AGAR</name>
<evidence type="ECO:0000313" key="3">
    <source>
        <dbReference type="Proteomes" id="UP000567179"/>
    </source>
</evidence>
<organism evidence="2 3">
    <name type="scientific">Psilocybe cf. subviscida</name>
    <dbReference type="NCBI Taxonomy" id="2480587"/>
    <lineage>
        <taxon>Eukaryota</taxon>
        <taxon>Fungi</taxon>
        <taxon>Dikarya</taxon>
        <taxon>Basidiomycota</taxon>
        <taxon>Agaricomycotina</taxon>
        <taxon>Agaricomycetes</taxon>
        <taxon>Agaricomycetidae</taxon>
        <taxon>Agaricales</taxon>
        <taxon>Agaricineae</taxon>
        <taxon>Strophariaceae</taxon>
        <taxon>Psilocybe</taxon>
    </lineage>
</organism>
<proteinExistence type="predicted"/>
<dbReference type="OrthoDB" id="3006100at2759"/>
<comment type="caution">
    <text evidence="2">The sequence shown here is derived from an EMBL/GenBank/DDBJ whole genome shotgun (WGS) entry which is preliminary data.</text>
</comment>
<feature type="compositionally biased region" description="Polar residues" evidence="1">
    <location>
        <begin position="708"/>
        <end position="717"/>
    </location>
</feature>
<reference evidence="2 3" key="1">
    <citation type="journal article" date="2020" name="ISME J.">
        <title>Uncovering the hidden diversity of litter-decomposition mechanisms in mushroom-forming fungi.</title>
        <authorList>
            <person name="Floudas D."/>
            <person name="Bentzer J."/>
            <person name="Ahren D."/>
            <person name="Johansson T."/>
            <person name="Persson P."/>
            <person name="Tunlid A."/>
        </authorList>
    </citation>
    <scope>NUCLEOTIDE SEQUENCE [LARGE SCALE GENOMIC DNA]</scope>
    <source>
        <strain evidence="2 3">CBS 101986</strain>
    </source>
</reference>
<feature type="region of interest" description="Disordered" evidence="1">
    <location>
        <begin position="358"/>
        <end position="403"/>
    </location>
</feature>
<evidence type="ECO:0008006" key="4">
    <source>
        <dbReference type="Google" id="ProtNLM"/>
    </source>
</evidence>
<dbReference type="AlphaFoldDB" id="A0A8H5F950"/>
<feature type="region of interest" description="Disordered" evidence="1">
    <location>
        <begin position="705"/>
        <end position="724"/>
    </location>
</feature>
<accession>A0A8H5F950</accession>
<keyword evidence="3" id="KW-1185">Reference proteome</keyword>
<sequence length="736" mass="78783">MSHTTGPPISSLPHELLGLVITHASLDNPSAPLRLAGVSRTFHRVAMSTPGAWTKLSLCTTGTSDLQMTDPEVIPWRAVRKAKMWFQRAGACTVDVDVEMGQISQPPKSADCHASSVNDLDRGYMCEDEAASQEEWGILLLPHVLSSFQHRIRSLVLHTTTPGEAQAFFDAVYSLAPSEFGPHELPLETLILVAATDGASHARGSTHLDRVPALKVRPPPGSISDALCRNNFSRLEHLTFVNHLLPLSPVSVSPSTEESISSSTAKSPPPLPRLLSAEVGHRLRSLCITYPLRFAPIPLLGLLDALRATPGLEKLQVEGRISLGDISYHNQQNQGFTPGLGHGDTLLASASLSNQSSMSSSLSPTVHAAASTPHSPVTPLSTTSSSAPPYTHSSTSSQSQPHPPLALPCLSLLALKANNLPTVISSLVLPTLRELQIEDMDGKRRGAAFETAEALRGLLVRGEMPLDGLHGVGKDEADEKRSGEQAEREKAKGGLEVLDMCNITLCHPRGIGGGVHAPHSGSHMAVHYNAVGLTHLDANDDDAAAALWRWCFHRMCHLRELRVAKMDVDALLGYITPPLPSSRSSQSRPSTSSDDYRSREGDLHRYRGHILLGTGKGSFAGAKVARGSESEMVAQVGVDDEILPSLKRLVLAGLGGTPGAVSSVPPLAGDAWNIDHASSSASVRVFKMRRPDVVLENALTRSGFAVSPGSSNSQPQTVHHAHESQRGRIDYLSFYL</sequence>
<feature type="region of interest" description="Disordered" evidence="1">
    <location>
        <begin position="578"/>
        <end position="599"/>
    </location>
</feature>
<feature type="compositionally biased region" description="Basic and acidic residues" evidence="1">
    <location>
        <begin position="472"/>
        <end position="491"/>
    </location>
</feature>
<feature type="compositionally biased region" description="Low complexity" evidence="1">
    <location>
        <begin position="581"/>
        <end position="593"/>
    </location>
</feature>
<evidence type="ECO:0000313" key="2">
    <source>
        <dbReference type="EMBL" id="KAF5328345.1"/>
    </source>
</evidence>
<dbReference type="EMBL" id="JAACJJ010000004">
    <property type="protein sequence ID" value="KAF5328345.1"/>
    <property type="molecule type" value="Genomic_DNA"/>
</dbReference>
<evidence type="ECO:0000256" key="1">
    <source>
        <dbReference type="SAM" id="MobiDB-lite"/>
    </source>
</evidence>
<protein>
    <recommendedName>
        <fullName evidence="4">F-box domain-containing protein</fullName>
    </recommendedName>
</protein>
<feature type="region of interest" description="Disordered" evidence="1">
    <location>
        <begin position="469"/>
        <end position="491"/>
    </location>
</feature>
<gene>
    <name evidence="2" type="ORF">D9619_013307</name>
</gene>